<dbReference type="Pfam" id="PF01300">
    <property type="entry name" value="Sua5_yciO_yrdC"/>
    <property type="match status" value="1"/>
</dbReference>
<dbReference type="PROSITE" id="PS51163">
    <property type="entry name" value="YRDC"/>
    <property type="match status" value="1"/>
</dbReference>
<name>A0A846QLM9_9BACT</name>
<keyword evidence="9" id="KW-0067">ATP-binding</keyword>
<gene>
    <name evidence="13" type="ORF">GGQ74_000743</name>
</gene>
<dbReference type="Proteomes" id="UP000580856">
    <property type="component" value="Unassembled WGS sequence"/>
</dbReference>
<dbReference type="SUPFAM" id="SSF55821">
    <property type="entry name" value="YrdC/RibB"/>
    <property type="match status" value="1"/>
</dbReference>
<comment type="catalytic activity">
    <reaction evidence="11">
        <text>L-threonine + hydrogencarbonate + ATP = L-threonylcarbamoyladenylate + diphosphate + H2O</text>
        <dbReference type="Rhea" id="RHEA:36407"/>
        <dbReference type="ChEBI" id="CHEBI:15377"/>
        <dbReference type="ChEBI" id="CHEBI:17544"/>
        <dbReference type="ChEBI" id="CHEBI:30616"/>
        <dbReference type="ChEBI" id="CHEBI:33019"/>
        <dbReference type="ChEBI" id="CHEBI:57926"/>
        <dbReference type="ChEBI" id="CHEBI:73682"/>
        <dbReference type="EC" id="2.7.7.87"/>
    </reaction>
</comment>
<dbReference type="Gene3D" id="3.90.870.10">
    <property type="entry name" value="DHBP synthase"/>
    <property type="match status" value="1"/>
</dbReference>
<dbReference type="GO" id="GO:0061710">
    <property type="term" value="F:L-threonylcarbamoyladenylate synthase"/>
    <property type="evidence" value="ECO:0007669"/>
    <property type="project" value="UniProtKB-EC"/>
</dbReference>
<proteinExistence type="inferred from homology"/>
<evidence type="ECO:0000259" key="12">
    <source>
        <dbReference type="PROSITE" id="PS51163"/>
    </source>
</evidence>
<evidence type="ECO:0000256" key="10">
    <source>
        <dbReference type="ARBA" id="ARBA00029774"/>
    </source>
</evidence>
<keyword evidence="8" id="KW-0547">Nucleotide-binding</keyword>
<dbReference type="GO" id="GO:0003725">
    <property type="term" value="F:double-stranded RNA binding"/>
    <property type="evidence" value="ECO:0007669"/>
    <property type="project" value="InterPro"/>
</dbReference>
<accession>A0A846QLM9</accession>
<dbReference type="GO" id="GO:0005737">
    <property type="term" value="C:cytoplasm"/>
    <property type="evidence" value="ECO:0007669"/>
    <property type="project" value="UniProtKB-SubCell"/>
</dbReference>
<dbReference type="InterPro" id="IPR050156">
    <property type="entry name" value="TC-AMP_synthase_SUA5"/>
</dbReference>
<feature type="domain" description="YrdC-like" evidence="12">
    <location>
        <begin position="2"/>
        <end position="190"/>
    </location>
</feature>
<evidence type="ECO:0000313" key="14">
    <source>
        <dbReference type="Proteomes" id="UP000580856"/>
    </source>
</evidence>
<dbReference type="RefSeq" id="WP_245168113.1">
    <property type="nucleotide sequence ID" value="NZ_JAATJA010000001.1"/>
</dbReference>
<evidence type="ECO:0000313" key="13">
    <source>
        <dbReference type="EMBL" id="NJB67103.1"/>
    </source>
</evidence>
<evidence type="ECO:0000256" key="11">
    <source>
        <dbReference type="ARBA" id="ARBA00048366"/>
    </source>
</evidence>
<keyword evidence="7 13" id="KW-0548">Nucleotidyltransferase</keyword>
<evidence type="ECO:0000256" key="7">
    <source>
        <dbReference type="ARBA" id="ARBA00022695"/>
    </source>
</evidence>
<dbReference type="GO" id="GO:0000049">
    <property type="term" value="F:tRNA binding"/>
    <property type="evidence" value="ECO:0007669"/>
    <property type="project" value="TreeGrafter"/>
</dbReference>
<organism evidence="13 14">
    <name type="scientific">Desulfobaculum xiamenense</name>
    <dbReference type="NCBI Taxonomy" id="995050"/>
    <lineage>
        <taxon>Bacteria</taxon>
        <taxon>Pseudomonadati</taxon>
        <taxon>Thermodesulfobacteriota</taxon>
        <taxon>Desulfovibrionia</taxon>
        <taxon>Desulfovibrionales</taxon>
        <taxon>Desulfovibrionaceae</taxon>
        <taxon>Desulfobaculum</taxon>
    </lineage>
</organism>
<dbReference type="EC" id="2.7.7.87" evidence="3"/>
<dbReference type="GO" id="GO:0005524">
    <property type="term" value="F:ATP binding"/>
    <property type="evidence" value="ECO:0007669"/>
    <property type="project" value="UniProtKB-KW"/>
</dbReference>
<dbReference type="PANTHER" id="PTHR17490:SF16">
    <property type="entry name" value="THREONYLCARBAMOYL-AMP SYNTHASE"/>
    <property type="match status" value="1"/>
</dbReference>
<comment type="similarity">
    <text evidence="2">Belongs to the SUA5 family.</text>
</comment>
<dbReference type="InterPro" id="IPR006070">
    <property type="entry name" value="Sua5-like_dom"/>
</dbReference>
<dbReference type="PANTHER" id="PTHR17490">
    <property type="entry name" value="SUA5"/>
    <property type="match status" value="1"/>
</dbReference>
<dbReference type="GO" id="GO:0008033">
    <property type="term" value="P:tRNA processing"/>
    <property type="evidence" value="ECO:0007669"/>
    <property type="project" value="UniProtKB-KW"/>
</dbReference>
<evidence type="ECO:0000256" key="9">
    <source>
        <dbReference type="ARBA" id="ARBA00022840"/>
    </source>
</evidence>
<dbReference type="InterPro" id="IPR017945">
    <property type="entry name" value="DHBP_synth_RibB-like_a/b_dom"/>
</dbReference>
<evidence type="ECO:0000256" key="2">
    <source>
        <dbReference type="ARBA" id="ARBA00007663"/>
    </source>
</evidence>
<sequence>MNSAMERACRVILDGGVLVYPTETLYAIGCDGLDAAAAARVYALKGRDPSKPLPLLVADAAQLSLVTDWSPQEISVLAEHFWPGPLSVLVPARAGLPAQIQDRRGLTSVRVTPHPVAAELSRRTGRPIVATSANISGQPAVCVPGQLDAGLCAGADFVLDERPWPAGGLPSTVVGVEGEGRLAVYREGAVSVERLEAVGFTVRRVI</sequence>
<evidence type="ECO:0000256" key="3">
    <source>
        <dbReference type="ARBA" id="ARBA00012584"/>
    </source>
</evidence>
<dbReference type="GO" id="GO:0006450">
    <property type="term" value="P:regulation of translational fidelity"/>
    <property type="evidence" value="ECO:0007669"/>
    <property type="project" value="TreeGrafter"/>
</dbReference>
<reference evidence="13 14" key="1">
    <citation type="submission" date="2020-03" db="EMBL/GenBank/DDBJ databases">
        <title>Genomic Encyclopedia of Type Strains, Phase IV (KMG-IV): sequencing the most valuable type-strain genomes for metagenomic binning, comparative biology and taxonomic classification.</title>
        <authorList>
            <person name="Goeker M."/>
        </authorList>
    </citation>
    <scope>NUCLEOTIDE SEQUENCE [LARGE SCALE GENOMIC DNA]</scope>
    <source>
        <strain evidence="13 14">DSM 24233</strain>
    </source>
</reference>
<evidence type="ECO:0000256" key="6">
    <source>
        <dbReference type="ARBA" id="ARBA00022694"/>
    </source>
</evidence>
<evidence type="ECO:0000256" key="1">
    <source>
        <dbReference type="ARBA" id="ARBA00004496"/>
    </source>
</evidence>
<dbReference type="AlphaFoldDB" id="A0A846QLM9"/>
<dbReference type="NCBIfam" id="TIGR00057">
    <property type="entry name" value="L-threonylcarbamoyladenylate synthase"/>
    <property type="match status" value="1"/>
</dbReference>
<dbReference type="EMBL" id="JAATJA010000001">
    <property type="protein sequence ID" value="NJB67103.1"/>
    <property type="molecule type" value="Genomic_DNA"/>
</dbReference>
<protein>
    <recommendedName>
        <fullName evidence="10">L-threonylcarbamoyladenylate synthase</fullName>
        <ecNumber evidence="3">2.7.7.87</ecNumber>
    </recommendedName>
    <alternativeName>
        <fullName evidence="10">L-threonylcarbamoyladenylate synthase</fullName>
    </alternativeName>
</protein>
<comment type="subcellular location">
    <subcellularLocation>
        <location evidence="1">Cytoplasm</location>
    </subcellularLocation>
</comment>
<keyword evidence="14" id="KW-1185">Reference proteome</keyword>
<keyword evidence="5 13" id="KW-0808">Transferase</keyword>
<keyword evidence="4" id="KW-0963">Cytoplasm</keyword>
<keyword evidence="6" id="KW-0819">tRNA processing</keyword>
<evidence type="ECO:0000256" key="8">
    <source>
        <dbReference type="ARBA" id="ARBA00022741"/>
    </source>
</evidence>
<evidence type="ECO:0000256" key="5">
    <source>
        <dbReference type="ARBA" id="ARBA00022679"/>
    </source>
</evidence>
<comment type="caution">
    <text evidence="13">The sequence shown here is derived from an EMBL/GenBank/DDBJ whole genome shotgun (WGS) entry which is preliminary data.</text>
</comment>
<evidence type="ECO:0000256" key="4">
    <source>
        <dbReference type="ARBA" id="ARBA00022490"/>
    </source>
</evidence>